<dbReference type="PANTHER" id="PTHR43820">
    <property type="entry name" value="HIGH-AFFINITY BRANCHED-CHAIN AMINO ACID TRANSPORT ATP-BINDING PROTEIN LIVF"/>
    <property type="match status" value="1"/>
</dbReference>
<dbReference type="GO" id="GO:0015658">
    <property type="term" value="F:branched-chain amino acid transmembrane transporter activity"/>
    <property type="evidence" value="ECO:0007669"/>
    <property type="project" value="TreeGrafter"/>
</dbReference>
<gene>
    <name evidence="7" type="ORF">S12H4_18073</name>
</gene>
<dbReference type="SMART" id="SM00382">
    <property type="entry name" value="AAA"/>
    <property type="match status" value="1"/>
</dbReference>
<keyword evidence="2" id="KW-0813">Transport</keyword>
<keyword evidence="4" id="KW-0067">ATP-binding</keyword>
<protein>
    <recommendedName>
        <fullName evidence="6">ABC transporter domain-containing protein</fullName>
    </recommendedName>
</protein>
<reference evidence="7" key="1">
    <citation type="journal article" date="2014" name="Front. Microbiol.">
        <title>High frequency of phylogenetically diverse reductive dehalogenase-homologous genes in deep subseafloor sedimentary metagenomes.</title>
        <authorList>
            <person name="Kawai M."/>
            <person name="Futagami T."/>
            <person name="Toyoda A."/>
            <person name="Takaki Y."/>
            <person name="Nishi S."/>
            <person name="Hori S."/>
            <person name="Arai W."/>
            <person name="Tsubouchi T."/>
            <person name="Morono Y."/>
            <person name="Uchiyama I."/>
            <person name="Ito T."/>
            <person name="Fujiyama A."/>
            <person name="Inagaki F."/>
            <person name="Takami H."/>
        </authorList>
    </citation>
    <scope>NUCLEOTIDE SEQUENCE</scope>
    <source>
        <strain evidence="7">Expedition CK06-06</strain>
    </source>
</reference>
<dbReference type="Gene3D" id="3.40.50.300">
    <property type="entry name" value="P-loop containing nucleotide triphosphate hydrolases"/>
    <property type="match status" value="1"/>
</dbReference>
<comment type="caution">
    <text evidence="7">The sequence shown here is derived from an EMBL/GenBank/DDBJ whole genome shotgun (WGS) entry which is preliminary data.</text>
</comment>
<evidence type="ECO:0000256" key="1">
    <source>
        <dbReference type="ARBA" id="ARBA00005417"/>
    </source>
</evidence>
<dbReference type="GO" id="GO:0016887">
    <property type="term" value="F:ATP hydrolysis activity"/>
    <property type="evidence" value="ECO:0007669"/>
    <property type="project" value="InterPro"/>
</dbReference>
<evidence type="ECO:0000256" key="2">
    <source>
        <dbReference type="ARBA" id="ARBA00022448"/>
    </source>
</evidence>
<dbReference type="InterPro" id="IPR003593">
    <property type="entry name" value="AAA+_ATPase"/>
</dbReference>
<dbReference type="GO" id="GO:0005524">
    <property type="term" value="F:ATP binding"/>
    <property type="evidence" value="ECO:0007669"/>
    <property type="project" value="UniProtKB-KW"/>
</dbReference>
<dbReference type="CDD" id="cd03224">
    <property type="entry name" value="ABC_TM1139_LivF_branched"/>
    <property type="match status" value="1"/>
</dbReference>
<dbReference type="InterPro" id="IPR027417">
    <property type="entry name" value="P-loop_NTPase"/>
</dbReference>
<dbReference type="GO" id="GO:0015807">
    <property type="term" value="P:L-amino acid transport"/>
    <property type="evidence" value="ECO:0007669"/>
    <property type="project" value="TreeGrafter"/>
</dbReference>
<evidence type="ECO:0000256" key="5">
    <source>
        <dbReference type="ARBA" id="ARBA00022970"/>
    </source>
</evidence>
<dbReference type="InterPro" id="IPR052156">
    <property type="entry name" value="BCAA_Transport_ATP-bd_LivF"/>
</dbReference>
<dbReference type="PROSITE" id="PS00211">
    <property type="entry name" value="ABC_TRANSPORTER_1"/>
    <property type="match status" value="1"/>
</dbReference>
<keyword evidence="3" id="KW-0547">Nucleotide-binding</keyword>
<dbReference type="PROSITE" id="PS50893">
    <property type="entry name" value="ABC_TRANSPORTER_2"/>
    <property type="match status" value="1"/>
</dbReference>
<dbReference type="InterPro" id="IPR017871">
    <property type="entry name" value="ABC_transporter-like_CS"/>
</dbReference>
<dbReference type="PANTHER" id="PTHR43820:SF4">
    <property type="entry name" value="HIGH-AFFINITY BRANCHED-CHAIN AMINO ACID TRANSPORT ATP-BINDING PROTEIN LIVF"/>
    <property type="match status" value="1"/>
</dbReference>
<dbReference type="AlphaFoldDB" id="X1QZP2"/>
<dbReference type="EMBL" id="BARW01008893">
    <property type="protein sequence ID" value="GAI73982.1"/>
    <property type="molecule type" value="Genomic_DNA"/>
</dbReference>
<name>X1QZP2_9ZZZZ</name>
<proteinExistence type="inferred from homology"/>
<dbReference type="InterPro" id="IPR003439">
    <property type="entry name" value="ABC_transporter-like_ATP-bd"/>
</dbReference>
<keyword evidence="5" id="KW-0029">Amino-acid transport</keyword>
<evidence type="ECO:0000256" key="3">
    <source>
        <dbReference type="ARBA" id="ARBA00022741"/>
    </source>
</evidence>
<dbReference type="SUPFAM" id="SSF52540">
    <property type="entry name" value="P-loop containing nucleoside triphosphate hydrolases"/>
    <property type="match status" value="1"/>
</dbReference>
<evidence type="ECO:0000256" key="4">
    <source>
        <dbReference type="ARBA" id="ARBA00022840"/>
    </source>
</evidence>
<dbReference type="Pfam" id="PF00005">
    <property type="entry name" value="ABC_tran"/>
    <property type="match status" value="1"/>
</dbReference>
<sequence>MLEVSNIDTFYGKAQTLWDVSLRIDEEEIVALIGANGAGKTTLLNTISGLLRPASGSVEFLGKRIDGLTPHSIVELGISHVPEGRKLFTGMTVRENLEMGAYPYHAWQQKKETLEHVYQVFPALKERERQLARTLSGGEQQMLAMGRGLMSRPKLCMFDEPSYGLAPILVVEAFRAIKSLREQGITVLLIEQNVRRTLEIADRAYVLENGHVVLEGACDKLLQSDYVRKAYLGI</sequence>
<comment type="similarity">
    <text evidence="1">Belongs to the ABC transporter superfamily.</text>
</comment>
<evidence type="ECO:0000259" key="6">
    <source>
        <dbReference type="PROSITE" id="PS50893"/>
    </source>
</evidence>
<organism evidence="7">
    <name type="scientific">marine sediment metagenome</name>
    <dbReference type="NCBI Taxonomy" id="412755"/>
    <lineage>
        <taxon>unclassified sequences</taxon>
        <taxon>metagenomes</taxon>
        <taxon>ecological metagenomes</taxon>
    </lineage>
</organism>
<evidence type="ECO:0000313" key="7">
    <source>
        <dbReference type="EMBL" id="GAI73982.1"/>
    </source>
</evidence>
<feature type="domain" description="ABC transporter" evidence="6">
    <location>
        <begin position="2"/>
        <end position="234"/>
    </location>
</feature>
<accession>X1QZP2</accession>